<reference evidence="1 2" key="1">
    <citation type="submission" date="2014-04" db="EMBL/GenBank/DDBJ databases">
        <authorList>
            <consortium name="DOE Joint Genome Institute"/>
            <person name="Kuo A."/>
            <person name="Kohler A."/>
            <person name="Jargeat P."/>
            <person name="Nagy L.G."/>
            <person name="Floudas D."/>
            <person name="Copeland A."/>
            <person name="Barry K.W."/>
            <person name="Cichocki N."/>
            <person name="Veneault-Fourrey C."/>
            <person name="LaButti K."/>
            <person name="Lindquist E.A."/>
            <person name="Lipzen A."/>
            <person name="Lundell T."/>
            <person name="Morin E."/>
            <person name="Murat C."/>
            <person name="Sun H."/>
            <person name="Tunlid A."/>
            <person name="Henrissat B."/>
            <person name="Grigoriev I.V."/>
            <person name="Hibbett D.S."/>
            <person name="Martin F."/>
            <person name="Nordberg H.P."/>
            <person name="Cantor M.N."/>
            <person name="Hua S.X."/>
        </authorList>
    </citation>
    <scope>NUCLEOTIDE SEQUENCE [LARGE SCALE GENOMIC DNA]</scope>
    <source>
        <strain evidence="1 2">Ve08.2h10</strain>
    </source>
</reference>
<sequence>MKPVLSPFVGWKSTELALSVRKLTQAHGLANGPDGTKMKNCDSTDKIYPVLVMW</sequence>
<accession>A0A0D0E951</accession>
<dbReference type="AlphaFoldDB" id="A0A0D0E951"/>
<keyword evidence="2" id="KW-1185">Reference proteome</keyword>
<dbReference type="InParanoid" id="A0A0D0E951"/>
<reference evidence="2" key="2">
    <citation type="submission" date="2015-01" db="EMBL/GenBank/DDBJ databases">
        <title>Evolutionary Origins and Diversification of the Mycorrhizal Mutualists.</title>
        <authorList>
            <consortium name="DOE Joint Genome Institute"/>
            <consortium name="Mycorrhizal Genomics Consortium"/>
            <person name="Kohler A."/>
            <person name="Kuo A."/>
            <person name="Nagy L.G."/>
            <person name="Floudas D."/>
            <person name="Copeland A."/>
            <person name="Barry K.W."/>
            <person name="Cichocki N."/>
            <person name="Veneault-Fourrey C."/>
            <person name="LaButti K."/>
            <person name="Lindquist E.A."/>
            <person name="Lipzen A."/>
            <person name="Lundell T."/>
            <person name="Morin E."/>
            <person name="Murat C."/>
            <person name="Riley R."/>
            <person name="Ohm R."/>
            <person name="Sun H."/>
            <person name="Tunlid A."/>
            <person name="Henrissat B."/>
            <person name="Grigoriev I.V."/>
            <person name="Hibbett D.S."/>
            <person name="Martin F."/>
        </authorList>
    </citation>
    <scope>NUCLEOTIDE SEQUENCE [LARGE SCALE GENOMIC DNA]</scope>
    <source>
        <strain evidence="2">Ve08.2h10</strain>
    </source>
</reference>
<protein>
    <submittedName>
        <fullName evidence="1">Uncharacterized protein</fullName>
    </submittedName>
</protein>
<dbReference type="EMBL" id="KN824868">
    <property type="protein sequence ID" value="KIK99149.1"/>
    <property type="molecule type" value="Genomic_DNA"/>
</dbReference>
<organism evidence="1 2">
    <name type="scientific">Paxillus rubicundulus Ve08.2h10</name>
    <dbReference type="NCBI Taxonomy" id="930991"/>
    <lineage>
        <taxon>Eukaryota</taxon>
        <taxon>Fungi</taxon>
        <taxon>Dikarya</taxon>
        <taxon>Basidiomycota</taxon>
        <taxon>Agaricomycotina</taxon>
        <taxon>Agaricomycetes</taxon>
        <taxon>Agaricomycetidae</taxon>
        <taxon>Boletales</taxon>
        <taxon>Paxilineae</taxon>
        <taxon>Paxillaceae</taxon>
        <taxon>Paxillus</taxon>
    </lineage>
</organism>
<name>A0A0D0E951_9AGAM</name>
<evidence type="ECO:0000313" key="2">
    <source>
        <dbReference type="Proteomes" id="UP000054538"/>
    </source>
</evidence>
<evidence type="ECO:0000313" key="1">
    <source>
        <dbReference type="EMBL" id="KIK99149.1"/>
    </source>
</evidence>
<dbReference type="Proteomes" id="UP000054538">
    <property type="component" value="Unassembled WGS sequence"/>
</dbReference>
<proteinExistence type="predicted"/>
<gene>
    <name evidence="1" type="ORF">PAXRUDRAFT_823044</name>
</gene>
<dbReference type="HOGENOM" id="CLU_3051012_0_0_1"/>